<dbReference type="InterPro" id="IPR011793">
    <property type="entry name" value="YbdK"/>
</dbReference>
<keyword evidence="2 5" id="KW-0547">Nucleotide-binding</keyword>
<dbReference type="NCBIfam" id="TIGR02050">
    <property type="entry name" value="gshA_cyan_rel"/>
    <property type="match status" value="1"/>
</dbReference>
<dbReference type="InterPro" id="IPR006336">
    <property type="entry name" value="GCS2"/>
</dbReference>
<dbReference type="Proteomes" id="UP000654345">
    <property type="component" value="Unassembled WGS sequence"/>
</dbReference>
<name>A0ABQ3UKK0_9CHLR</name>
<evidence type="ECO:0000256" key="4">
    <source>
        <dbReference type="ARBA" id="ARBA00048819"/>
    </source>
</evidence>
<dbReference type="PANTHER" id="PTHR36510:SF1">
    <property type="entry name" value="GLUTAMATE--CYSTEINE LIGASE 2-RELATED"/>
    <property type="match status" value="1"/>
</dbReference>
<evidence type="ECO:0000256" key="2">
    <source>
        <dbReference type="ARBA" id="ARBA00022741"/>
    </source>
</evidence>
<dbReference type="HAMAP" id="MF_01609">
    <property type="entry name" value="Glu_cys_ligase_2"/>
    <property type="match status" value="1"/>
</dbReference>
<dbReference type="InterPro" id="IPR050141">
    <property type="entry name" value="GCL_type2/YbdK_subfam"/>
</dbReference>
<protein>
    <recommendedName>
        <fullName evidence="5">Putative glutamate--cysteine ligase 2</fullName>
        <ecNumber evidence="5">6.3.2.2</ecNumber>
    </recommendedName>
    <alternativeName>
        <fullName evidence="5">Gamma-glutamylcysteine synthetase 2</fullName>
        <shortName evidence="5">GCS 2</shortName>
        <shortName evidence="5">Gamma-GCS 2</shortName>
    </alternativeName>
</protein>
<comment type="caution">
    <text evidence="6">The sequence shown here is derived from an EMBL/GenBank/DDBJ whole genome shotgun (WGS) entry which is preliminary data.</text>
</comment>
<dbReference type="EMBL" id="BNJG01000001">
    <property type="protein sequence ID" value="GHO53193.1"/>
    <property type="molecule type" value="Genomic_DNA"/>
</dbReference>
<dbReference type="NCBIfam" id="NF010039">
    <property type="entry name" value="PRK13515.1"/>
    <property type="match status" value="1"/>
</dbReference>
<dbReference type="EC" id="6.3.2.2" evidence="5"/>
<accession>A0ABQ3UKK0</accession>
<dbReference type="SUPFAM" id="SSF55931">
    <property type="entry name" value="Glutamine synthetase/guanido kinase"/>
    <property type="match status" value="1"/>
</dbReference>
<evidence type="ECO:0000256" key="3">
    <source>
        <dbReference type="ARBA" id="ARBA00022840"/>
    </source>
</evidence>
<comment type="similarity">
    <text evidence="5">Belongs to the glutamate--cysteine ligase type 2 family. YbdK subfamily.</text>
</comment>
<gene>
    <name evidence="6" type="ORF">KSB_16680</name>
</gene>
<dbReference type="GO" id="GO:0016874">
    <property type="term" value="F:ligase activity"/>
    <property type="evidence" value="ECO:0007669"/>
    <property type="project" value="UniProtKB-KW"/>
</dbReference>
<dbReference type="NCBIfam" id="NF010041">
    <property type="entry name" value="PRK13517.1-1"/>
    <property type="match status" value="1"/>
</dbReference>
<evidence type="ECO:0000313" key="7">
    <source>
        <dbReference type="Proteomes" id="UP000654345"/>
    </source>
</evidence>
<dbReference type="PANTHER" id="PTHR36510">
    <property type="entry name" value="GLUTAMATE--CYSTEINE LIGASE 2-RELATED"/>
    <property type="match status" value="1"/>
</dbReference>
<evidence type="ECO:0000313" key="6">
    <source>
        <dbReference type="EMBL" id="GHO53193.1"/>
    </source>
</evidence>
<sequence>MSTTEVFSLGVEEEYQIVDPTSRELDSIAEEVVQEAQKTLGKDVQLEIQLSQVEVATPVCASLAEVRNQLTRLRSAVIDAAHVFHKRIASSGTHPFSLWQEQPFTPRARYLALERDYQQLAREQAIFGCHVHVGISQRELGLQIMNQARTWLSPLIALTANSPFWCGLDTGYASYRIPHWGRWPQSGLPQHFSSLRDYDNLLQLLVKTRSIDDPTKIYWDIRLSERYPTIEVRIADVCLTIDEAVMATALIRALIRACHEQVIQGQQAEPIRMELLRMAHWRAARYGLEGDLLDVHAQETVPAPVMIERFLTFLRPSLEASNDWQEVSTLVQKTLCEGNGAMRQRRIYRQHQELCDVVDYIVQETAEGTLRSHIDPSIYQYINPGLSGGAESNPT</sequence>
<keyword evidence="7" id="KW-1185">Reference proteome</keyword>
<dbReference type="RefSeq" id="WP_201370024.1">
    <property type="nucleotide sequence ID" value="NZ_BNJG01000001.1"/>
</dbReference>
<proteinExistence type="inferred from homology"/>
<organism evidence="6 7">
    <name type="scientific">Ktedonobacter robiniae</name>
    <dbReference type="NCBI Taxonomy" id="2778365"/>
    <lineage>
        <taxon>Bacteria</taxon>
        <taxon>Bacillati</taxon>
        <taxon>Chloroflexota</taxon>
        <taxon>Ktedonobacteria</taxon>
        <taxon>Ktedonobacterales</taxon>
        <taxon>Ktedonobacteraceae</taxon>
        <taxon>Ktedonobacter</taxon>
    </lineage>
</organism>
<comment type="catalytic activity">
    <reaction evidence="4 5">
        <text>L-cysteine + L-glutamate + ATP = gamma-L-glutamyl-L-cysteine + ADP + phosphate + H(+)</text>
        <dbReference type="Rhea" id="RHEA:13285"/>
        <dbReference type="ChEBI" id="CHEBI:15378"/>
        <dbReference type="ChEBI" id="CHEBI:29985"/>
        <dbReference type="ChEBI" id="CHEBI:30616"/>
        <dbReference type="ChEBI" id="CHEBI:35235"/>
        <dbReference type="ChEBI" id="CHEBI:43474"/>
        <dbReference type="ChEBI" id="CHEBI:58173"/>
        <dbReference type="ChEBI" id="CHEBI:456216"/>
        <dbReference type="EC" id="6.3.2.2"/>
    </reaction>
</comment>
<evidence type="ECO:0000256" key="1">
    <source>
        <dbReference type="ARBA" id="ARBA00022598"/>
    </source>
</evidence>
<evidence type="ECO:0000256" key="5">
    <source>
        <dbReference type="HAMAP-Rule" id="MF_01609"/>
    </source>
</evidence>
<comment type="function">
    <text evidence="5">ATP-dependent carboxylate-amine ligase which exhibits weak glutamate--cysteine ligase activity.</text>
</comment>
<dbReference type="Pfam" id="PF04107">
    <property type="entry name" value="GCS2"/>
    <property type="match status" value="1"/>
</dbReference>
<keyword evidence="1 5" id="KW-0436">Ligase</keyword>
<dbReference type="Gene3D" id="3.30.590.20">
    <property type="match status" value="1"/>
</dbReference>
<dbReference type="InterPro" id="IPR014746">
    <property type="entry name" value="Gln_synth/guanido_kin_cat_dom"/>
</dbReference>
<keyword evidence="3 5" id="KW-0067">ATP-binding</keyword>
<reference evidence="6 7" key="1">
    <citation type="journal article" date="2021" name="Int. J. Syst. Evol. Microbiol.">
        <title>Reticulibacter mediterranei gen. nov., sp. nov., within the new family Reticulibacteraceae fam. nov., and Ktedonospora formicarum gen. nov., sp. nov., Ktedonobacter robiniae sp. nov., Dictyobacter formicarum sp. nov. and Dictyobacter arantiisoli sp. nov., belonging to the class Ktedonobacteria.</title>
        <authorList>
            <person name="Yabe S."/>
            <person name="Zheng Y."/>
            <person name="Wang C.M."/>
            <person name="Sakai Y."/>
            <person name="Abe K."/>
            <person name="Yokota A."/>
            <person name="Donadio S."/>
            <person name="Cavaletti L."/>
            <person name="Monciardini P."/>
        </authorList>
    </citation>
    <scope>NUCLEOTIDE SEQUENCE [LARGE SCALE GENOMIC DNA]</scope>
    <source>
        <strain evidence="6 7">SOSP1-30</strain>
    </source>
</reference>